<evidence type="ECO:0008006" key="4">
    <source>
        <dbReference type="Google" id="ProtNLM"/>
    </source>
</evidence>
<protein>
    <recommendedName>
        <fullName evidence="4">Mediator of RNA polymerase II transcription subunit 19</fullName>
    </recommendedName>
</protein>
<feature type="compositionally biased region" description="Pro residues" evidence="1">
    <location>
        <begin position="273"/>
        <end position="287"/>
    </location>
</feature>
<dbReference type="STRING" id="1890683.A0A427YNN7"/>
<feature type="compositionally biased region" description="Low complexity" evidence="1">
    <location>
        <begin position="169"/>
        <end position="183"/>
    </location>
</feature>
<keyword evidence="3" id="KW-1185">Reference proteome</keyword>
<proteinExistence type="predicted"/>
<dbReference type="OrthoDB" id="2575599at2759"/>
<accession>A0A427YNN7</accession>
<dbReference type="AlphaFoldDB" id="A0A427YNN7"/>
<evidence type="ECO:0000313" key="3">
    <source>
        <dbReference type="Proteomes" id="UP000279259"/>
    </source>
</evidence>
<evidence type="ECO:0000313" key="2">
    <source>
        <dbReference type="EMBL" id="RSH92742.1"/>
    </source>
</evidence>
<organism evidence="2 3">
    <name type="scientific">Saitozyma podzolica</name>
    <dbReference type="NCBI Taxonomy" id="1890683"/>
    <lineage>
        <taxon>Eukaryota</taxon>
        <taxon>Fungi</taxon>
        <taxon>Dikarya</taxon>
        <taxon>Basidiomycota</taxon>
        <taxon>Agaricomycotina</taxon>
        <taxon>Tremellomycetes</taxon>
        <taxon>Tremellales</taxon>
        <taxon>Trimorphomycetaceae</taxon>
        <taxon>Saitozyma</taxon>
    </lineage>
</organism>
<feature type="compositionally biased region" description="Pro residues" evidence="1">
    <location>
        <begin position="225"/>
        <end position="235"/>
    </location>
</feature>
<dbReference type="EMBL" id="RSCD01000005">
    <property type="protein sequence ID" value="RSH92742.1"/>
    <property type="molecule type" value="Genomic_DNA"/>
</dbReference>
<feature type="region of interest" description="Disordered" evidence="1">
    <location>
        <begin position="141"/>
        <end position="296"/>
    </location>
</feature>
<reference evidence="2 3" key="1">
    <citation type="submission" date="2018-11" db="EMBL/GenBank/DDBJ databases">
        <title>Genome sequence of Saitozyma podzolica DSM 27192.</title>
        <authorList>
            <person name="Aliyu H."/>
            <person name="Gorte O."/>
            <person name="Ochsenreither K."/>
        </authorList>
    </citation>
    <scope>NUCLEOTIDE SEQUENCE [LARGE SCALE GENOMIC DNA]</scope>
    <source>
        <strain evidence="2 3">DSM 27192</strain>
    </source>
</reference>
<dbReference type="Proteomes" id="UP000279259">
    <property type="component" value="Unassembled WGS sequence"/>
</dbReference>
<comment type="caution">
    <text evidence="2">The sequence shown here is derived from an EMBL/GenBank/DDBJ whole genome shotgun (WGS) entry which is preliminary data.</text>
</comment>
<gene>
    <name evidence="2" type="ORF">EHS25_008188</name>
</gene>
<name>A0A427YNN7_9TREE</name>
<evidence type="ECO:0000256" key="1">
    <source>
        <dbReference type="SAM" id="MobiDB-lite"/>
    </source>
</evidence>
<feature type="compositionally biased region" description="Pro residues" evidence="1">
    <location>
        <begin position="184"/>
        <end position="197"/>
    </location>
</feature>
<sequence length="296" mass="30948">MAEGGPHPVEKSRLILPAWDVAPLKRIHPSHDIMSLMGLETLYNTYVRPFADPVSEAPQGMETGPVEAGAAAGKKGGPAVRRKKLEKGYTGLLEDSIDLLFPPAGPPPTLWDGEIIPLTQAQLAAARLEAGLKQDGYVGGEKVGAREEQARRQRKRAKKSMTIAPEALPSPGLDLPPSSEPSTPLLPVPPPSRPGIPPHARRMSVGTPSGPRAFGRGTPVRIPGRPLPPAPPGLPARPVGTPGGGAKRPSEAPQGGSGPKRPKGMGSRSASPMPMPQGLGPPRPPKPGMRARTEDV</sequence>